<organism evidence="1 2">
    <name type="scientific">Oleiagrimonas citrea</name>
    <dbReference type="NCBI Taxonomy" id="1665687"/>
    <lineage>
        <taxon>Bacteria</taxon>
        <taxon>Pseudomonadati</taxon>
        <taxon>Pseudomonadota</taxon>
        <taxon>Gammaproteobacteria</taxon>
        <taxon>Lysobacterales</taxon>
        <taxon>Rhodanobacteraceae</taxon>
        <taxon>Oleiagrimonas</taxon>
    </lineage>
</organism>
<evidence type="ECO:0000313" key="2">
    <source>
        <dbReference type="Proteomes" id="UP000541636"/>
    </source>
</evidence>
<accession>A0A846ZN89</accession>
<dbReference type="EMBL" id="JAAZQD010000003">
    <property type="protein sequence ID" value="NKZ39008.1"/>
    <property type="molecule type" value="Genomic_DNA"/>
</dbReference>
<evidence type="ECO:0000313" key="1">
    <source>
        <dbReference type="EMBL" id="NKZ39008.1"/>
    </source>
</evidence>
<reference evidence="1 2" key="1">
    <citation type="journal article" date="2017" name="Int. J. Syst. Evol. Microbiol.">
        <title>Oleiagrimonas citrea sp. nov., a marine bacterium isolated from tidal flat sediment and emended description of the genus Oleiagrimonas Fang et al. 2015 and Oleiagrimonas soli.</title>
        <authorList>
            <person name="Yang S.H."/>
            <person name="Seo H.S."/>
            <person name="Seong C.N."/>
            <person name="Kwon K.K."/>
        </authorList>
    </citation>
    <scope>NUCLEOTIDE SEQUENCE [LARGE SCALE GENOMIC DNA]</scope>
    <source>
        <strain evidence="1 2">MEBiC09124</strain>
    </source>
</reference>
<gene>
    <name evidence="1" type="ORF">HF690_08600</name>
</gene>
<keyword evidence="2" id="KW-1185">Reference proteome</keyword>
<protein>
    <submittedName>
        <fullName evidence="1">Uncharacterized protein</fullName>
    </submittedName>
</protein>
<sequence>MIGTKAEIFILKNSVDIYPEFILGSIKSGWRIPKKQRRVSMKSADTSQNILRGQYLKRSDSSQMARWMGLG</sequence>
<dbReference type="RefSeq" id="WP_168609148.1">
    <property type="nucleotide sequence ID" value="NZ_JAAZQD010000003.1"/>
</dbReference>
<dbReference type="Proteomes" id="UP000541636">
    <property type="component" value="Unassembled WGS sequence"/>
</dbReference>
<comment type="caution">
    <text evidence="1">The sequence shown here is derived from an EMBL/GenBank/DDBJ whole genome shotgun (WGS) entry which is preliminary data.</text>
</comment>
<name>A0A846ZN89_9GAMM</name>
<proteinExistence type="predicted"/>
<dbReference type="AlphaFoldDB" id="A0A846ZN89"/>